<dbReference type="NCBIfam" id="TIGR00756">
    <property type="entry name" value="PPR"/>
    <property type="match status" value="7"/>
</dbReference>
<dbReference type="Pfam" id="PF14432">
    <property type="entry name" value="DYW_deaminase"/>
    <property type="match status" value="1"/>
</dbReference>
<feature type="repeat" description="PPR" evidence="3">
    <location>
        <begin position="98"/>
        <end position="132"/>
    </location>
</feature>
<dbReference type="OrthoDB" id="185373at2759"/>
<feature type="repeat" description="PPR" evidence="3">
    <location>
        <begin position="301"/>
        <end position="335"/>
    </location>
</feature>
<comment type="similarity">
    <text evidence="1">Belongs to the PPR family. PCMP-H subfamily.</text>
</comment>
<dbReference type="FunFam" id="1.25.40.10:FF:000366">
    <property type="entry name" value="Pentatricopeptide (PPR) repeat-containing protein"/>
    <property type="match status" value="1"/>
</dbReference>
<feature type="domain" description="DYW" evidence="4">
    <location>
        <begin position="718"/>
        <end position="762"/>
    </location>
</feature>
<dbReference type="InterPro" id="IPR046960">
    <property type="entry name" value="PPR_At4g14850-like_plant"/>
</dbReference>
<name>A0A9Q1KDL0_9CARY</name>
<dbReference type="Pfam" id="PF01535">
    <property type="entry name" value="PPR"/>
    <property type="match status" value="7"/>
</dbReference>
<keyword evidence="6" id="KW-1185">Reference proteome</keyword>
<evidence type="ECO:0000256" key="2">
    <source>
        <dbReference type="ARBA" id="ARBA00022737"/>
    </source>
</evidence>
<proteinExistence type="inferred from homology"/>
<dbReference type="FunFam" id="1.25.40.10:FF:000353">
    <property type="entry name" value="Pentatricopeptide repeat-containing protein At4g39530"/>
    <property type="match status" value="1"/>
</dbReference>
<dbReference type="Pfam" id="PF20431">
    <property type="entry name" value="E_motif"/>
    <property type="match status" value="1"/>
</dbReference>
<dbReference type="EMBL" id="JAKOGI010000163">
    <property type="protein sequence ID" value="KAJ8441544.1"/>
    <property type="molecule type" value="Genomic_DNA"/>
</dbReference>
<dbReference type="AlphaFoldDB" id="A0A9Q1KDL0"/>
<evidence type="ECO:0000256" key="1">
    <source>
        <dbReference type="ARBA" id="ARBA00006643"/>
    </source>
</evidence>
<evidence type="ECO:0000256" key="3">
    <source>
        <dbReference type="PROSITE-ProRule" id="PRU00708"/>
    </source>
</evidence>
<dbReference type="GO" id="GO:0003723">
    <property type="term" value="F:RNA binding"/>
    <property type="evidence" value="ECO:0007669"/>
    <property type="project" value="InterPro"/>
</dbReference>
<dbReference type="InterPro" id="IPR032867">
    <property type="entry name" value="DYW_dom"/>
</dbReference>
<dbReference type="FunFam" id="1.25.40.10:FF:000452">
    <property type="entry name" value="pentatricopeptide repeat-containing protein At2g03880, mitochondrial"/>
    <property type="match status" value="1"/>
</dbReference>
<evidence type="ECO:0000259" key="4">
    <source>
        <dbReference type="Pfam" id="PF14432"/>
    </source>
</evidence>
<dbReference type="Pfam" id="PF13041">
    <property type="entry name" value="PPR_2"/>
    <property type="match status" value="3"/>
</dbReference>
<keyword evidence="2" id="KW-0677">Repeat</keyword>
<dbReference type="InterPro" id="IPR011990">
    <property type="entry name" value="TPR-like_helical_dom_sf"/>
</dbReference>
<comment type="caution">
    <text evidence="5">The sequence shown here is derived from an EMBL/GenBank/DDBJ whole genome shotgun (WGS) entry which is preliminary data.</text>
</comment>
<feature type="repeat" description="PPR" evidence="3">
    <location>
        <begin position="200"/>
        <end position="234"/>
    </location>
</feature>
<sequence>MHRCFTSMPSKSYRLKHWKSAHCLWTALPCSGFPHLQIENNRLLRELWQSGKLDEARHMFDEMPERDEYSWNTMVSGYANAGRFSEAWKVFNETPCKSSITWNSLISGYCHHGCGNNALELFRRMLYDGFKPTEFTVGSILGICSKLGLLRWGEQLHSYAVKTQLDSNVSVLTGLVDMYAKCNCILGAECAFRTASRTKSHLVWTAMVSGYSHNGYGHEAMECFRDLHMEGIESNQFTFPSILAACATVEALNFGRQVHGCIIKCGLDPNVFVQSALLDMYARCRDFNDARLVLATMEVENVTAWNSMIVACVREGFEDKAFLYFKKMHALNLKIDDFTYPSILKCLTLNFDLKIARSFHCLAIKTGYEDYNLVSNALIGMYGKQGDMDSAFKMFNKMLNKDMVSWTSLVSSYSQNGLHEEAVQLFSNMRTAGVYLDEFLFSCILGACAELAVLQFGQQVHAIFVKSGSGSSLSVDNSLISMYAKCGCMEEALIVFDSAEMRDLISWTSMIVGYAQNGEGTYSLKLYDEMLASGIEPDSVTFVGLLFACSHAGLVEKGQCYFESMEKDYGIKPGRCHYACIIDLLGRSGKMMEANKILNEMVVEPDATIWKALLAACRLHRNIEMAERAAKNLFELEPQNAVPYILLANIYSAAGKWQEAARTRRSMRSKAIIKEPGCSWVEMEGKVHKFTSTDKSHPCTAEIYAKVDEIVILIRKAGYVPDKNFALHDTDDMDKELGLAYHSEKLAVAFGLLVLPPRLPVHLKLMHQSPDSSQGMDTSFRVEALHWTRSNSNPSIVESVADKNFMTALLPVAWTQFLLGTVECWRKYSNRTQILKTSTTAVVIPVTLGKRLHENAGLSLLTLEKSVEVVEVLKCGASGVASVGIEVHRQLISGGLLRISTQRAPFPNPPFELPVHSLFMRAYSRADYLIKAAPLSSTVTVVFSLEL</sequence>
<dbReference type="PANTHER" id="PTHR47926:SF517">
    <property type="entry name" value="TETRATRICOPEPTIDE REPEAT-LIKE SUPERFAMILY PROTEIN"/>
    <property type="match status" value="1"/>
</dbReference>
<feature type="repeat" description="PPR" evidence="3">
    <location>
        <begin position="402"/>
        <end position="436"/>
    </location>
</feature>
<evidence type="ECO:0000313" key="5">
    <source>
        <dbReference type="EMBL" id="KAJ8441544.1"/>
    </source>
</evidence>
<dbReference type="PANTHER" id="PTHR47926">
    <property type="entry name" value="PENTATRICOPEPTIDE REPEAT-CONTAINING PROTEIN"/>
    <property type="match status" value="1"/>
</dbReference>
<dbReference type="FunFam" id="1.25.40.10:FF:000196">
    <property type="entry name" value="Pentatricopeptide repeat-containing protein At4g14850"/>
    <property type="match status" value="1"/>
</dbReference>
<dbReference type="Proteomes" id="UP001153076">
    <property type="component" value="Unassembled WGS sequence"/>
</dbReference>
<dbReference type="GO" id="GO:0009451">
    <property type="term" value="P:RNA modification"/>
    <property type="evidence" value="ECO:0007669"/>
    <property type="project" value="InterPro"/>
</dbReference>
<protein>
    <recommendedName>
        <fullName evidence="4">DYW domain-containing protein</fullName>
    </recommendedName>
</protein>
<feature type="repeat" description="PPR" evidence="3">
    <location>
        <begin position="503"/>
        <end position="537"/>
    </location>
</feature>
<dbReference type="FunFam" id="1.25.40.10:FF:000031">
    <property type="entry name" value="Pentatricopeptide repeat-containing protein mitochondrial"/>
    <property type="match status" value="1"/>
</dbReference>
<dbReference type="InterPro" id="IPR002885">
    <property type="entry name" value="PPR_rpt"/>
</dbReference>
<dbReference type="SUPFAM" id="SSF48452">
    <property type="entry name" value="TPR-like"/>
    <property type="match status" value="1"/>
</dbReference>
<reference evidence="5" key="1">
    <citation type="submission" date="2022-04" db="EMBL/GenBank/DDBJ databases">
        <title>Carnegiea gigantea Genome sequencing and assembly v2.</title>
        <authorList>
            <person name="Copetti D."/>
            <person name="Sanderson M.J."/>
            <person name="Burquez A."/>
            <person name="Wojciechowski M.F."/>
        </authorList>
    </citation>
    <scope>NUCLEOTIDE SEQUENCE</scope>
    <source>
        <strain evidence="5">SGP5-SGP5p</strain>
        <tissue evidence="5">Aerial part</tissue>
    </source>
</reference>
<dbReference type="GO" id="GO:0008270">
    <property type="term" value="F:zinc ion binding"/>
    <property type="evidence" value="ECO:0007669"/>
    <property type="project" value="InterPro"/>
</dbReference>
<organism evidence="5 6">
    <name type="scientific">Carnegiea gigantea</name>
    <dbReference type="NCBI Taxonomy" id="171969"/>
    <lineage>
        <taxon>Eukaryota</taxon>
        <taxon>Viridiplantae</taxon>
        <taxon>Streptophyta</taxon>
        <taxon>Embryophyta</taxon>
        <taxon>Tracheophyta</taxon>
        <taxon>Spermatophyta</taxon>
        <taxon>Magnoliopsida</taxon>
        <taxon>eudicotyledons</taxon>
        <taxon>Gunneridae</taxon>
        <taxon>Pentapetalae</taxon>
        <taxon>Caryophyllales</taxon>
        <taxon>Cactineae</taxon>
        <taxon>Cactaceae</taxon>
        <taxon>Cactoideae</taxon>
        <taxon>Echinocereeae</taxon>
        <taxon>Carnegiea</taxon>
    </lineage>
</organism>
<evidence type="ECO:0000313" key="6">
    <source>
        <dbReference type="Proteomes" id="UP001153076"/>
    </source>
</evidence>
<gene>
    <name evidence="5" type="ORF">Cgig2_026345</name>
</gene>
<feature type="repeat" description="PPR" evidence="3">
    <location>
        <begin position="67"/>
        <end position="97"/>
    </location>
</feature>
<dbReference type="Gene3D" id="1.25.40.10">
    <property type="entry name" value="Tetratricopeptide repeat domain"/>
    <property type="match status" value="4"/>
</dbReference>
<dbReference type="PROSITE" id="PS51375">
    <property type="entry name" value="PPR"/>
    <property type="match status" value="6"/>
</dbReference>
<accession>A0A9Q1KDL0</accession>
<dbReference type="InterPro" id="IPR046848">
    <property type="entry name" value="E_motif"/>
</dbReference>